<sequence>MVYNYTVQSKKENWKFIKNEKTLFDLLKRILMTKNNFRLNHLFFLILIALFQSCNSQTKDNPQYIGLKYGSFDIDKVTFTEKPIY</sequence>
<dbReference type="EMBL" id="BAABHX010000004">
    <property type="protein sequence ID" value="GAA5094904.1"/>
    <property type="molecule type" value="Genomic_DNA"/>
</dbReference>
<proteinExistence type="predicted"/>
<name>A0ABP9MD36_9FLAO</name>
<comment type="caution">
    <text evidence="1">The sequence shown here is derived from an EMBL/GenBank/DDBJ whole genome shotgun (WGS) entry which is preliminary data.</text>
</comment>
<protein>
    <recommendedName>
        <fullName evidence="3">Lipoprotein</fullName>
    </recommendedName>
</protein>
<evidence type="ECO:0000313" key="1">
    <source>
        <dbReference type="EMBL" id="GAA5094904.1"/>
    </source>
</evidence>
<reference evidence="2" key="1">
    <citation type="journal article" date="2019" name="Int. J. Syst. Evol. Microbiol.">
        <title>The Global Catalogue of Microorganisms (GCM) 10K type strain sequencing project: providing services to taxonomists for standard genome sequencing and annotation.</title>
        <authorList>
            <consortium name="The Broad Institute Genomics Platform"/>
            <consortium name="The Broad Institute Genome Sequencing Center for Infectious Disease"/>
            <person name="Wu L."/>
            <person name="Ma J."/>
        </authorList>
    </citation>
    <scope>NUCLEOTIDE SEQUENCE [LARGE SCALE GENOMIC DNA]</scope>
    <source>
        <strain evidence="2">JCM 18019</strain>
    </source>
</reference>
<keyword evidence="2" id="KW-1185">Reference proteome</keyword>
<evidence type="ECO:0000313" key="2">
    <source>
        <dbReference type="Proteomes" id="UP001500353"/>
    </source>
</evidence>
<organism evidence="1 2">
    <name type="scientific">Chryseobacterium ginsengisoli</name>
    <dbReference type="NCBI Taxonomy" id="363853"/>
    <lineage>
        <taxon>Bacteria</taxon>
        <taxon>Pseudomonadati</taxon>
        <taxon>Bacteroidota</taxon>
        <taxon>Flavobacteriia</taxon>
        <taxon>Flavobacteriales</taxon>
        <taxon>Weeksellaceae</taxon>
        <taxon>Chryseobacterium group</taxon>
        <taxon>Chryseobacterium</taxon>
    </lineage>
</organism>
<accession>A0ABP9MD36</accession>
<evidence type="ECO:0008006" key="3">
    <source>
        <dbReference type="Google" id="ProtNLM"/>
    </source>
</evidence>
<gene>
    <name evidence="1" type="ORF">GCM10023210_27010</name>
</gene>
<dbReference type="Proteomes" id="UP001500353">
    <property type="component" value="Unassembled WGS sequence"/>
</dbReference>